<dbReference type="AlphaFoldDB" id="A0A2V4PBB7"/>
<protein>
    <recommendedName>
        <fullName evidence="4">Transferase</fullName>
    </recommendedName>
</protein>
<sequence length="429" mass="45303">MADLTRTVQAGRADGTIVRLALPDLMLADLAVSVVLCFPRALEPEPVAAALARALARVPLFGGRLRSTAEGLELVCSDAGVPFTTAGSPDSLAEVLPRLPRGGGGYTDPLPATAARTEDLPLLSVRLTRLADGASVLGCSWHHAVGDIASFTVLLRAWSAELDGTEPPELAPLVLDRTALLEAALPAEDSGRPGFRLPDPAEAALLAREVAQAPLANRTVQLHFTDAEVARLRADFGPGVSANDAICAQVLSAIRELDGHGQAQRLVVPVNLRRFLGLEPQLLGNLLGEICLDSPAGQTPAELAAELRAAVGDFTRSQLSLRSSLRFLAEAGPERLRECVPLGFDPARRTFTLSSWCRSGVHQLTFLGQHPSFFGPAGNLPLPWVSWLVEGEGGHGYLLTAVLPARLAGRLRSAAGRAALHPHRDPAAH</sequence>
<evidence type="ECO:0000313" key="3">
    <source>
        <dbReference type="Proteomes" id="UP000248039"/>
    </source>
</evidence>
<name>A0A2V4PBB7_9ACTN</name>
<dbReference type="RefSeq" id="WP_110668284.1">
    <property type="nucleotide sequence ID" value="NZ_PYBW01000032.1"/>
</dbReference>
<dbReference type="OrthoDB" id="5481750at2"/>
<proteinExistence type="predicted"/>
<dbReference type="InterPro" id="IPR023213">
    <property type="entry name" value="CAT-like_dom_sf"/>
</dbReference>
<dbReference type="InterPro" id="IPR050317">
    <property type="entry name" value="Plant_Fungal_Acyltransferase"/>
</dbReference>
<evidence type="ECO:0008006" key="4">
    <source>
        <dbReference type="Google" id="ProtNLM"/>
    </source>
</evidence>
<comment type="caution">
    <text evidence="2">The sequence shown here is derived from an EMBL/GenBank/DDBJ whole genome shotgun (WGS) entry which is preliminary data.</text>
</comment>
<dbReference type="PANTHER" id="PTHR31642">
    <property type="entry name" value="TRICHOTHECENE 3-O-ACETYLTRANSFERASE"/>
    <property type="match status" value="1"/>
</dbReference>
<gene>
    <name evidence="2" type="ORF">C7C46_10815</name>
</gene>
<dbReference type="EMBL" id="PYBW01000032">
    <property type="protein sequence ID" value="PYC82191.1"/>
    <property type="molecule type" value="Genomic_DNA"/>
</dbReference>
<evidence type="ECO:0000313" key="2">
    <source>
        <dbReference type="EMBL" id="PYC82191.1"/>
    </source>
</evidence>
<dbReference type="Gene3D" id="3.30.559.10">
    <property type="entry name" value="Chloramphenicol acetyltransferase-like domain"/>
    <property type="match status" value="2"/>
</dbReference>
<accession>A0A2V4PBB7</accession>
<keyword evidence="3" id="KW-1185">Reference proteome</keyword>
<dbReference type="Pfam" id="PF02458">
    <property type="entry name" value="Transferase"/>
    <property type="match status" value="1"/>
</dbReference>
<evidence type="ECO:0000256" key="1">
    <source>
        <dbReference type="ARBA" id="ARBA00022679"/>
    </source>
</evidence>
<dbReference type="PANTHER" id="PTHR31642:SF310">
    <property type="entry name" value="FATTY ALCOHOL:CAFFEOYL-COA ACYLTRANSFERASE"/>
    <property type="match status" value="1"/>
</dbReference>
<organism evidence="2 3">
    <name type="scientific">Streptomyces tateyamensis</name>
    <dbReference type="NCBI Taxonomy" id="565073"/>
    <lineage>
        <taxon>Bacteria</taxon>
        <taxon>Bacillati</taxon>
        <taxon>Actinomycetota</taxon>
        <taxon>Actinomycetes</taxon>
        <taxon>Kitasatosporales</taxon>
        <taxon>Streptomycetaceae</taxon>
        <taxon>Streptomyces</taxon>
    </lineage>
</organism>
<keyword evidence="1" id="KW-0808">Transferase</keyword>
<dbReference type="Proteomes" id="UP000248039">
    <property type="component" value="Unassembled WGS sequence"/>
</dbReference>
<reference evidence="2 3" key="1">
    <citation type="submission" date="2018-03" db="EMBL/GenBank/DDBJ databases">
        <title>Bioinformatic expansion and discovery of thiopeptide antibiotics.</title>
        <authorList>
            <person name="Schwalen C.J."/>
            <person name="Hudson G.A."/>
            <person name="Mitchell D.A."/>
        </authorList>
    </citation>
    <scope>NUCLEOTIDE SEQUENCE [LARGE SCALE GENOMIC DNA]</scope>
    <source>
        <strain evidence="2 3">ATCC 21389</strain>
    </source>
</reference>
<dbReference type="GO" id="GO:0016747">
    <property type="term" value="F:acyltransferase activity, transferring groups other than amino-acyl groups"/>
    <property type="evidence" value="ECO:0007669"/>
    <property type="project" value="TreeGrafter"/>
</dbReference>
<dbReference type="SUPFAM" id="SSF52777">
    <property type="entry name" value="CoA-dependent acyltransferases"/>
    <property type="match status" value="1"/>
</dbReference>